<dbReference type="GO" id="GO:0016706">
    <property type="term" value="F:2-oxoglutarate-dependent dioxygenase activity"/>
    <property type="evidence" value="ECO:0007669"/>
    <property type="project" value="UniProtKB-ARBA"/>
</dbReference>
<organism evidence="2 3">
    <name type="scientific">Larkinella punicea</name>
    <dbReference type="NCBI Taxonomy" id="2315727"/>
    <lineage>
        <taxon>Bacteria</taxon>
        <taxon>Pseudomonadati</taxon>
        <taxon>Bacteroidota</taxon>
        <taxon>Cytophagia</taxon>
        <taxon>Cytophagales</taxon>
        <taxon>Spirosomataceae</taxon>
        <taxon>Larkinella</taxon>
    </lineage>
</organism>
<dbReference type="EMBL" id="QOWE01000003">
    <property type="protein sequence ID" value="RCR70716.1"/>
    <property type="molecule type" value="Genomic_DNA"/>
</dbReference>
<dbReference type="Proteomes" id="UP000253383">
    <property type="component" value="Unassembled WGS sequence"/>
</dbReference>
<dbReference type="SUPFAM" id="SSF51197">
    <property type="entry name" value="Clavaminate synthase-like"/>
    <property type="match status" value="1"/>
</dbReference>
<gene>
    <name evidence="2" type="ORF">DUE52_03745</name>
</gene>
<dbReference type="AlphaFoldDB" id="A0A368JUV5"/>
<sequence>MPFTSEHLQTYQRDGYVVVRNLFSKAEVERLYSLAVGDTVLSTKTYDRVDASGMKTKLALWYALDDSLYSKFARSARIVEGVEQILGGWAAHYHSKLMQKEPRTGGAWEWHQDYGYWYKNNGFLFPDMLSVLTALTPATKENGCLQMIKGSHKMGRVEHGFSGEQVGADMEKVNEALKIMPLEYLEMEPGDTAFFHCNTLHASAANLSDKPRWSIITAYNLATNKPYKDVHESSYMPIESFDGDLLAETEAGISETADFLVKR</sequence>
<keyword evidence="2" id="KW-0560">Oxidoreductase</keyword>
<dbReference type="InterPro" id="IPR008775">
    <property type="entry name" value="Phytyl_CoA_dOase-like"/>
</dbReference>
<evidence type="ECO:0000256" key="1">
    <source>
        <dbReference type="ARBA" id="ARBA00001954"/>
    </source>
</evidence>
<dbReference type="GO" id="GO:0005506">
    <property type="term" value="F:iron ion binding"/>
    <property type="evidence" value="ECO:0007669"/>
    <property type="project" value="UniProtKB-ARBA"/>
</dbReference>
<dbReference type="PANTHER" id="PTHR20883">
    <property type="entry name" value="PHYTANOYL-COA DIOXYGENASE DOMAIN CONTAINING 1"/>
    <property type="match status" value="1"/>
</dbReference>
<dbReference type="OrthoDB" id="9791262at2"/>
<accession>A0A368JUV5</accession>
<dbReference type="PANTHER" id="PTHR20883:SF48">
    <property type="entry name" value="ECTOINE DIOXYGENASE"/>
    <property type="match status" value="1"/>
</dbReference>
<dbReference type="RefSeq" id="WP_114404633.1">
    <property type="nucleotide sequence ID" value="NZ_QOWE01000003.1"/>
</dbReference>
<evidence type="ECO:0000313" key="3">
    <source>
        <dbReference type="Proteomes" id="UP000253383"/>
    </source>
</evidence>
<comment type="cofactor">
    <cofactor evidence="1">
        <name>Fe(2+)</name>
        <dbReference type="ChEBI" id="CHEBI:29033"/>
    </cofactor>
</comment>
<keyword evidence="3" id="KW-1185">Reference proteome</keyword>
<dbReference type="Gene3D" id="2.60.120.620">
    <property type="entry name" value="q2cbj1_9rhob like domain"/>
    <property type="match status" value="1"/>
</dbReference>
<dbReference type="Pfam" id="PF05721">
    <property type="entry name" value="PhyH"/>
    <property type="match status" value="1"/>
</dbReference>
<keyword evidence="2" id="KW-0223">Dioxygenase</keyword>
<name>A0A368JUV5_9BACT</name>
<comment type="caution">
    <text evidence="2">The sequence shown here is derived from an EMBL/GenBank/DDBJ whole genome shotgun (WGS) entry which is preliminary data.</text>
</comment>
<evidence type="ECO:0000313" key="2">
    <source>
        <dbReference type="EMBL" id="RCR70716.1"/>
    </source>
</evidence>
<protein>
    <submittedName>
        <fullName evidence="2">Phytanoyl-CoA dioxygenase family protein</fullName>
    </submittedName>
</protein>
<reference evidence="2 3" key="1">
    <citation type="submission" date="2018-07" db="EMBL/GenBank/DDBJ databases">
        <title>Genome analysis of Larkinella rosea.</title>
        <authorList>
            <person name="Zhou Z."/>
            <person name="Wang G."/>
        </authorList>
    </citation>
    <scope>NUCLEOTIDE SEQUENCE [LARGE SCALE GENOMIC DNA]</scope>
    <source>
        <strain evidence="3">zzj9</strain>
    </source>
</reference>
<proteinExistence type="predicted"/>